<dbReference type="RefSeq" id="XP_029219012.1">
    <property type="nucleotide sequence ID" value="XM_029364304.1"/>
</dbReference>
<feature type="compositionally biased region" description="Basic and acidic residues" evidence="1">
    <location>
        <begin position="147"/>
        <end position="159"/>
    </location>
</feature>
<feature type="compositionally biased region" description="Basic and acidic residues" evidence="1">
    <location>
        <begin position="238"/>
        <end position="262"/>
    </location>
</feature>
<feature type="region of interest" description="Disordered" evidence="1">
    <location>
        <begin position="345"/>
        <end position="444"/>
    </location>
</feature>
<feature type="compositionally biased region" description="Polar residues" evidence="1">
    <location>
        <begin position="29"/>
        <end position="39"/>
    </location>
</feature>
<feature type="compositionally biased region" description="Polar residues" evidence="1">
    <location>
        <begin position="586"/>
        <end position="599"/>
    </location>
</feature>
<name>A0A2A9MH70_BESBE</name>
<dbReference type="STRING" id="94643.A0A2A9MH70"/>
<feature type="compositionally biased region" description="Basic and acidic residues" evidence="1">
    <location>
        <begin position="373"/>
        <end position="382"/>
    </location>
</feature>
<evidence type="ECO:0000313" key="2">
    <source>
        <dbReference type="EMBL" id="PFH35003.1"/>
    </source>
</evidence>
<feature type="compositionally biased region" description="Basic and acidic residues" evidence="1">
    <location>
        <begin position="169"/>
        <end position="198"/>
    </location>
</feature>
<evidence type="ECO:0000256" key="1">
    <source>
        <dbReference type="SAM" id="MobiDB-lite"/>
    </source>
</evidence>
<feature type="region of interest" description="Disordered" evidence="1">
    <location>
        <begin position="559"/>
        <end position="600"/>
    </location>
</feature>
<comment type="caution">
    <text evidence="2">The sequence shown here is derived from an EMBL/GenBank/DDBJ whole genome shotgun (WGS) entry which is preliminary data.</text>
</comment>
<sequence length="761" mass="85490">MVDNANPPDWLRERHGKPARLPDGVRPDASSQGTKSSLGTAARGSRVQYKTALAPGNLATFGKHTQVRSYVHWTAAVLASNPDGLRRESKPSQDYKQRRQAFESRATVMVSRQRTAGSYREPNEQVAQQAERALRVQADRSQLSRTDAVDGKEPKKSAQRETCAPLTDNVKKRVEPSQQHLEEEHMRRGPEEASRQELEARHTREYLLNMVRDGEQVRSTLESYLAKRAEQMVSAARKAAERKKQKEREAAEREGLAQAEKESRLREAIERGFDRDEKKSVQQLILEVEDMLAKRKRKELLEKEDAERRALETMNELMRQWAYQATETVHRKGAEACLRRHEECNRGQASQLPADRMANADRTLPGANAPTPRQEDRSEIGRKSWPGSPAGQSSSLSCSRVAEPDTLSSPGYPSSLSSYDFTSEKTEQHDGNEEEWVTTCSETEKERLRVKPLSNEGRKPKCNSRISSRLLGLLVSCCYDYLRRRKGERAPCRNTRVVLVRGEMKAAKDEPRVGGTLASVKTVHSKRQQDRTSVRSTHAAKEARHSYEADTYETTDTFLSRITGPSHPLRGGRGEVPCRGAEDTNRQQGQTRPTFNTTRTESHRVPLITMVDDGFKAEVEALRALLRVPLQPAAEFLRGPYKTGPEPHHFLQVPVSSGSSSYAPRRQKIGDNPVGHRWCRALAGLPHALDQGTPHPLDLKLNPNSCKGTTILGDKVADACWMTWSRRMRVHDPRTPSPPGIMRPVRAQPAAQVTTSASWCS</sequence>
<dbReference type="AlphaFoldDB" id="A0A2A9MH70"/>
<feature type="region of interest" description="Disordered" evidence="1">
    <location>
        <begin position="1"/>
        <end position="45"/>
    </location>
</feature>
<gene>
    <name evidence="2" type="ORF">BESB_058900</name>
</gene>
<feature type="compositionally biased region" description="Basic and acidic residues" evidence="1">
    <location>
        <begin position="527"/>
        <end position="546"/>
    </location>
</feature>
<feature type="region of interest" description="Disordered" evidence="1">
    <location>
        <begin position="520"/>
        <end position="546"/>
    </location>
</feature>
<feature type="compositionally biased region" description="Basic and acidic residues" evidence="1">
    <location>
        <begin position="422"/>
        <end position="431"/>
    </location>
</feature>
<reference evidence="2 3" key="1">
    <citation type="submission" date="2017-09" db="EMBL/GenBank/DDBJ databases">
        <title>Genome sequencing of Besnoitia besnoiti strain Bb-Ger1.</title>
        <authorList>
            <person name="Schares G."/>
            <person name="Venepally P."/>
            <person name="Lorenzi H.A."/>
        </authorList>
    </citation>
    <scope>NUCLEOTIDE SEQUENCE [LARGE SCALE GENOMIC DNA]</scope>
    <source>
        <strain evidence="2 3">Bb-Ger1</strain>
    </source>
</reference>
<feature type="region of interest" description="Disordered" evidence="1">
    <location>
        <begin position="236"/>
        <end position="262"/>
    </location>
</feature>
<feature type="region of interest" description="Disordered" evidence="1">
    <location>
        <begin position="116"/>
        <end position="198"/>
    </location>
</feature>
<dbReference type="Proteomes" id="UP000224006">
    <property type="component" value="Chromosome V"/>
</dbReference>
<organism evidence="2 3">
    <name type="scientific">Besnoitia besnoiti</name>
    <name type="common">Apicomplexan protozoan</name>
    <dbReference type="NCBI Taxonomy" id="94643"/>
    <lineage>
        <taxon>Eukaryota</taxon>
        <taxon>Sar</taxon>
        <taxon>Alveolata</taxon>
        <taxon>Apicomplexa</taxon>
        <taxon>Conoidasida</taxon>
        <taxon>Coccidia</taxon>
        <taxon>Eucoccidiorida</taxon>
        <taxon>Eimeriorina</taxon>
        <taxon>Sarcocystidae</taxon>
        <taxon>Besnoitia</taxon>
    </lineage>
</organism>
<keyword evidence="3" id="KW-1185">Reference proteome</keyword>
<accession>A0A2A9MH70</accession>
<feature type="compositionally biased region" description="Low complexity" evidence="1">
    <location>
        <begin position="407"/>
        <end position="419"/>
    </location>
</feature>
<dbReference type="KEGG" id="bbes:BESB_058900"/>
<proteinExistence type="predicted"/>
<dbReference type="EMBL" id="NWUJ01000005">
    <property type="protein sequence ID" value="PFH35003.1"/>
    <property type="molecule type" value="Genomic_DNA"/>
</dbReference>
<evidence type="ECO:0000313" key="3">
    <source>
        <dbReference type="Proteomes" id="UP000224006"/>
    </source>
</evidence>
<dbReference type="GeneID" id="40310818"/>
<protein>
    <submittedName>
        <fullName evidence="2">Uncharacterized protein</fullName>
    </submittedName>
</protein>
<dbReference type="VEuPathDB" id="ToxoDB:BESB_058900"/>